<keyword evidence="1" id="KW-0732">Signal</keyword>
<accession>A0A6A4IG95</accession>
<name>A0A6A4IG95_9AGAR</name>
<evidence type="ECO:0000256" key="1">
    <source>
        <dbReference type="SAM" id="SignalP"/>
    </source>
</evidence>
<gene>
    <name evidence="2" type="ORF">BT96DRAFT_933100</name>
</gene>
<feature type="chain" id="PRO_5025543704" evidence="1">
    <location>
        <begin position="20"/>
        <end position="239"/>
    </location>
</feature>
<sequence length="239" mass="26919">MGTQHFCLISFLTSQNAFSLSSVMVACMVPPILHPMNQHKYGMEKDMDGFWKKINGLGDIIDKLTTTEAKLSRSCSWKMLTKQWHLSGRHLLLPSSPTVASDFPGFNSNLGSGPSSRTCKNFQSIFPETLTNPNFIAIFFKEEAVPAELEGSKWISWEDFLAGGQTRRYIRQTKIEKFGLVCKWKNEWKNGNWHGGWSSHHTEPYKPTGIIRLKPASCIGLVTFNERQSNFGLGQPTGT</sequence>
<proteinExistence type="predicted"/>
<evidence type="ECO:0000313" key="2">
    <source>
        <dbReference type="EMBL" id="KAE9407665.1"/>
    </source>
</evidence>
<dbReference type="EMBL" id="ML769394">
    <property type="protein sequence ID" value="KAE9407665.1"/>
    <property type="molecule type" value="Genomic_DNA"/>
</dbReference>
<organism evidence="2 3">
    <name type="scientific">Gymnopus androsaceus JB14</name>
    <dbReference type="NCBI Taxonomy" id="1447944"/>
    <lineage>
        <taxon>Eukaryota</taxon>
        <taxon>Fungi</taxon>
        <taxon>Dikarya</taxon>
        <taxon>Basidiomycota</taxon>
        <taxon>Agaricomycotina</taxon>
        <taxon>Agaricomycetes</taxon>
        <taxon>Agaricomycetidae</taxon>
        <taxon>Agaricales</taxon>
        <taxon>Marasmiineae</taxon>
        <taxon>Omphalotaceae</taxon>
        <taxon>Gymnopus</taxon>
    </lineage>
</organism>
<protein>
    <submittedName>
        <fullName evidence="2">Uncharacterized protein</fullName>
    </submittedName>
</protein>
<reference evidence="2" key="1">
    <citation type="journal article" date="2019" name="Environ. Microbiol.">
        <title>Fungal ecological strategies reflected in gene transcription - a case study of two litter decomposers.</title>
        <authorList>
            <person name="Barbi F."/>
            <person name="Kohler A."/>
            <person name="Barry K."/>
            <person name="Baskaran P."/>
            <person name="Daum C."/>
            <person name="Fauchery L."/>
            <person name="Ihrmark K."/>
            <person name="Kuo A."/>
            <person name="LaButti K."/>
            <person name="Lipzen A."/>
            <person name="Morin E."/>
            <person name="Grigoriev I.V."/>
            <person name="Henrissat B."/>
            <person name="Lindahl B."/>
            <person name="Martin F."/>
        </authorList>
    </citation>
    <scope>NUCLEOTIDE SEQUENCE</scope>
    <source>
        <strain evidence="2">JB14</strain>
    </source>
</reference>
<feature type="signal peptide" evidence="1">
    <location>
        <begin position="1"/>
        <end position="19"/>
    </location>
</feature>
<dbReference type="Proteomes" id="UP000799118">
    <property type="component" value="Unassembled WGS sequence"/>
</dbReference>
<dbReference type="AlphaFoldDB" id="A0A6A4IG95"/>
<evidence type="ECO:0000313" key="3">
    <source>
        <dbReference type="Proteomes" id="UP000799118"/>
    </source>
</evidence>
<keyword evidence="3" id="KW-1185">Reference proteome</keyword>